<dbReference type="EMBL" id="CAJZBQ010000027">
    <property type="protein sequence ID" value="CAG9320983.1"/>
    <property type="molecule type" value="Genomic_DNA"/>
</dbReference>
<proteinExistence type="predicted"/>
<evidence type="ECO:0000256" key="1">
    <source>
        <dbReference type="SAM" id="MobiDB-lite"/>
    </source>
</evidence>
<gene>
    <name evidence="2" type="ORF">BSTOLATCC_MIC27555</name>
</gene>
<keyword evidence="3" id="KW-1185">Reference proteome</keyword>
<name>A0AAU9JAJ7_9CILI</name>
<dbReference type="Proteomes" id="UP001162131">
    <property type="component" value="Unassembled WGS sequence"/>
</dbReference>
<dbReference type="AlphaFoldDB" id="A0AAU9JAJ7"/>
<feature type="region of interest" description="Disordered" evidence="1">
    <location>
        <begin position="154"/>
        <end position="176"/>
    </location>
</feature>
<evidence type="ECO:0000313" key="3">
    <source>
        <dbReference type="Proteomes" id="UP001162131"/>
    </source>
</evidence>
<accession>A0AAU9JAJ7</accession>
<sequence>MSYRSKIKEKISTYQNVQDSVIGLEKLGFLSRLNLLLEDISSSSLNQNPNFKEDLKIIINNAVDIIWTSSSGIIRDESTQPSPDLKTQNSTEPKTPEKKSPGSPLPIFRSADLYDDNHWSRSKFIPLNKSFSNLNIIQSRSISQNTQKYNSEFSHINSPGTFSKEKRKLTESKVSSPGPGYYDYNEQKVRSKSPCAVIPKGGKRMDFAKKTETPAPTDYCPLRYFLSRPI</sequence>
<evidence type="ECO:0000313" key="2">
    <source>
        <dbReference type="EMBL" id="CAG9320983.1"/>
    </source>
</evidence>
<organism evidence="2 3">
    <name type="scientific">Blepharisma stoltei</name>
    <dbReference type="NCBI Taxonomy" id="1481888"/>
    <lineage>
        <taxon>Eukaryota</taxon>
        <taxon>Sar</taxon>
        <taxon>Alveolata</taxon>
        <taxon>Ciliophora</taxon>
        <taxon>Postciliodesmatophora</taxon>
        <taxon>Heterotrichea</taxon>
        <taxon>Heterotrichida</taxon>
        <taxon>Blepharismidae</taxon>
        <taxon>Blepharisma</taxon>
    </lineage>
</organism>
<reference evidence="2" key="1">
    <citation type="submission" date="2021-09" db="EMBL/GenBank/DDBJ databases">
        <authorList>
            <consortium name="AG Swart"/>
            <person name="Singh M."/>
            <person name="Singh A."/>
            <person name="Seah K."/>
            <person name="Emmerich C."/>
        </authorList>
    </citation>
    <scope>NUCLEOTIDE SEQUENCE</scope>
    <source>
        <strain evidence="2">ATCC30299</strain>
    </source>
</reference>
<protein>
    <submittedName>
        <fullName evidence="2">Uncharacterized protein</fullName>
    </submittedName>
</protein>
<feature type="compositionally biased region" description="Polar residues" evidence="1">
    <location>
        <begin position="79"/>
        <end position="93"/>
    </location>
</feature>
<feature type="region of interest" description="Disordered" evidence="1">
    <location>
        <begin position="74"/>
        <end position="107"/>
    </location>
</feature>
<comment type="caution">
    <text evidence="2">The sequence shown here is derived from an EMBL/GenBank/DDBJ whole genome shotgun (WGS) entry which is preliminary data.</text>
</comment>